<keyword evidence="2" id="KW-1185">Reference proteome</keyword>
<dbReference type="SUPFAM" id="SSF48452">
    <property type="entry name" value="TPR-like"/>
    <property type="match status" value="1"/>
</dbReference>
<evidence type="ECO:0000313" key="2">
    <source>
        <dbReference type="Proteomes" id="UP000887574"/>
    </source>
</evidence>
<name>A0A915D9J7_9BILA</name>
<feature type="region of interest" description="Disordered" evidence="1">
    <location>
        <begin position="1"/>
        <end position="25"/>
    </location>
</feature>
<evidence type="ECO:0000313" key="3">
    <source>
        <dbReference type="WBParaSite" id="jg17278"/>
    </source>
</evidence>
<organism evidence="2 3">
    <name type="scientific">Ditylenchus dipsaci</name>
    <dbReference type="NCBI Taxonomy" id="166011"/>
    <lineage>
        <taxon>Eukaryota</taxon>
        <taxon>Metazoa</taxon>
        <taxon>Ecdysozoa</taxon>
        <taxon>Nematoda</taxon>
        <taxon>Chromadorea</taxon>
        <taxon>Rhabditida</taxon>
        <taxon>Tylenchina</taxon>
        <taxon>Tylenchomorpha</taxon>
        <taxon>Sphaerularioidea</taxon>
        <taxon>Anguinidae</taxon>
        <taxon>Anguininae</taxon>
        <taxon>Ditylenchus</taxon>
    </lineage>
</organism>
<reference evidence="3" key="1">
    <citation type="submission" date="2022-11" db="UniProtKB">
        <authorList>
            <consortium name="WormBaseParasite"/>
        </authorList>
    </citation>
    <scope>IDENTIFICATION</scope>
</reference>
<dbReference type="Proteomes" id="UP000887574">
    <property type="component" value="Unplaced"/>
</dbReference>
<dbReference type="WBParaSite" id="jg17278">
    <property type="protein sequence ID" value="jg17278"/>
    <property type="gene ID" value="jg17278"/>
</dbReference>
<proteinExistence type="predicted"/>
<evidence type="ECO:0000256" key="1">
    <source>
        <dbReference type="SAM" id="MobiDB-lite"/>
    </source>
</evidence>
<dbReference type="Gene3D" id="1.25.40.10">
    <property type="entry name" value="Tetratricopeptide repeat domain"/>
    <property type="match status" value="1"/>
</dbReference>
<protein>
    <submittedName>
        <fullName evidence="3">Uncharacterized protein</fullName>
    </submittedName>
</protein>
<accession>A0A915D9J7</accession>
<dbReference type="InterPro" id="IPR011990">
    <property type="entry name" value="TPR-like_helical_dom_sf"/>
</dbReference>
<sequence length="153" mass="17581">MVARILGQPELSTGQPDKTSEVDKPIDLSDPQKALQTISAVLPQLRNSYGQRHELKTQLISSLADVATFFIKINKYKEAIALLKEADQYVGEEFWHVYGVFIRINIAYCYFALRDSAQAKKYALEAVAMNKLRFHWDVNLFKMIFPQSRKILN</sequence>
<dbReference type="AlphaFoldDB" id="A0A915D9J7"/>